<evidence type="ECO:0000259" key="2">
    <source>
        <dbReference type="Pfam" id="PF08718"/>
    </source>
</evidence>
<dbReference type="Gene3D" id="1.10.3520.10">
    <property type="entry name" value="Glycolipid transfer protein"/>
    <property type="match status" value="1"/>
</dbReference>
<sequence>MASALGTAIALVGVVKDASGRIQTEPFLNVARLLLPIIDKLGVTFYPVKQDVSGNIERLGRRAREDAVRYACLFEIVTTEVAAGKHEQSDSCAKGLLWLKRAMEFVLGLLRQLHDDDEKSMSQAANEAYASTLQPFHGMITYGVFTAAMSWLPSREAFFSKLDAGADLKPSMKLFLDCMTPLVQEVHNFLVENDLNDKTPV</sequence>
<dbReference type="PANTHER" id="PTHR10219">
    <property type="entry name" value="GLYCOLIPID TRANSFER PROTEIN-RELATED"/>
    <property type="match status" value="1"/>
</dbReference>
<dbReference type="OrthoDB" id="205255at2759"/>
<dbReference type="Pfam" id="PF08718">
    <property type="entry name" value="GLTP"/>
    <property type="match status" value="1"/>
</dbReference>
<dbReference type="GO" id="GO:1902388">
    <property type="term" value="F:ceramide 1-phosphate transfer activity"/>
    <property type="evidence" value="ECO:0007669"/>
    <property type="project" value="TreeGrafter"/>
</dbReference>
<dbReference type="InterPro" id="IPR014830">
    <property type="entry name" value="Glycolipid_transfer_prot_dom"/>
</dbReference>
<dbReference type="AlphaFoldDB" id="A0A8S1JFP0"/>
<name>A0A8S1JFP0_9CHLO</name>
<proteinExistence type="predicted"/>
<dbReference type="GO" id="GO:0016020">
    <property type="term" value="C:membrane"/>
    <property type="evidence" value="ECO:0007669"/>
    <property type="project" value="TreeGrafter"/>
</dbReference>
<dbReference type="GO" id="GO:0005829">
    <property type="term" value="C:cytosol"/>
    <property type="evidence" value="ECO:0007669"/>
    <property type="project" value="TreeGrafter"/>
</dbReference>
<evidence type="ECO:0000313" key="4">
    <source>
        <dbReference type="Proteomes" id="UP000708148"/>
    </source>
</evidence>
<gene>
    <name evidence="3" type="ORF">OSTQU699_LOCUS10659</name>
</gene>
<dbReference type="PANTHER" id="PTHR10219:SF25">
    <property type="entry name" value="PLECKSTRIN HOMOLOGY DOMAIN-CONTAINING FAMILY A MEMBER 8"/>
    <property type="match status" value="1"/>
</dbReference>
<comment type="caution">
    <text evidence="3">The sequence shown here is derived from an EMBL/GenBank/DDBJ whole genome shotgun (WGS) entry which is preliminary data.</text>
</comment>
<keyword evidence="4" id="KW-1185">Reference proteome</keyword>
<keyword evidence="1" id="KW-0813">Transport</keyword>
<protein>
    <recommendedName>
        <fullName evidence="2">Glycolipid transfer protein domain-containing protein</fullName>
    </recommendedName>
</protein>
<accession>A0A8S1JFP0</accession>
<evidence type="ECO:0000256" key="1">
    <source>
        <dbReference type="ARBA" id="ARBA00022448"/>
    </source>
</evidence>
<evidence type="ECO:0000313" key="3">
    <source>
        <dbReference type="EMBL" id="CAD7705304.1"/>
    </source>
</evidence>
<feature type="domain" description="Glycolipid transfer protein" evidence="2">
    <location>
        <begin position="22"/>
        <end position="162"/>
    </location>
</feature>
<dbReference type="EMBL" id="CAJHUC010003078">
    <property type="protein sequence ID" value="CAD7705304.1"/>
    <property type="molecule type" value="Genomic_DNA"/>
</dbReference>
<dbReference type="SUPFAM" id="SSF110004">
    <property type="entry name" value="Glycolipid transfer protein, GLTP"/>
    <property type="match status" value="1"/>
</dbReference>
<dbReference type="GO" id="GO:1902387">
    <property type="term" value="F:ceramide 1-phosphate binding"/>
    <property type="evidence" value="ECO:0007669"/>
    <property type="project" value="TreeGrafter"/>
</dbReference>
<dbReference type="Proteomes" id="UP000708148">
    <property type="component" value="Unassembled WGS sequence"/>
</dbReference>
<reference evidence="3" key="1">
    <citation type="submission" date="2020-12" db="EMBL/GenBank/DDBJ databases">
        <authorList>
            <person name="Iha C."/>
        </authorList>
    </citation>
    <scope>NUCLEOTIDE SEQUENCE</scope>
</reference>
<organism evidence="3 4">
    <name type="scientific">Ostreobium quekettii</name>
    <dbReference type="NCBI Taxonomy" id="121088"/>
    <lineage>
        <taxon>Eukaryota</taxon>
        <taxon>Viridiplantae</taxon>
        <taxon>Chlorophyta</taxon>
        <taxon>core chlorophytes</taxon>
        <taxon>Ulvophyceae</taxon>
        <taxon>TCBD clade</taxon>
        <taxon>Bryopsidales</taxon>
        <taxon>Ostreobineae</taxon>
        <taxon>Ostreobiaceae</taxon>
        <taxon>Ostreobium</taxon>
    </lineage>
</organism>
<dbReference type="InterPro" id="IPR036497">
    <property type="entry name" value="GLTP_sf"/>
</dbReference>